<keyword evidence="2 8" id="KW-1277">Toxin-antitoxin system</keyword>
<proteinExistence type="inferred from homology"/>
<protein>
    <recommendedName>
        <fullName evidence="8">Ribonuclease VapC</fullName>
        <shortName evidence="8">RNase VapC</shortName>
        <ecNumber evidence="8">3.1.-.-</ecNumber>
    </recommendedName>
    <alternativeName>
        <fullName evidence="8">Toxin VapC</fullName>
    </alternativeName>
</protein>
<dbReference type="GO" id="GO:0016787">
    <property type="term" value="F:hydrolase activity"/>
    <property type="evidence" value="ECO:0007669"/>
    <property type="project" value="UniProtKB-KW"/>
</dbReference>
<dbReference type="GO" id="GO:0000287">
    <property type="term" value="F:magnesium ion binding"/>
    <property type="evidence" value="ECO:0007669"/>
    <property type="project" value="UniProtKB-UniRule"/>
</dbReference>
<evidence type="ECO:0000256" key="1">
    <source>
        <dbReference type="ARBA" id="ARBA00001946"/>
    </source>
</evidence>
<feature type="domain" description="PIN" evidence="9">
    <location>
        <begin position="2"/>
        <end position="130"/>
    </location>
</feature>
<dbReference type="CDD" id="cd18731">
    <property type="entry name" value="PIN_NgFitB-like"/>
    <property type="match status" value="1"/>
</dbReference>
<dbReference type="InterPro" id="IPR022907">
    <property type="entry name" value="VapC_family"/>
</dbReference>
<comment type="function">
    <text evidence="8">Toxic component of a toxin-antitoxin (TA) system. An RNase.</text>
</comment>
<dbReference type="InterPro" id="IPR029060">
    <property type="entry name" value="PIN-like_dom_sf"/>
</dbReference>
<dbReference type="GO" id="GO:0090729">
    <property type="term" value="F:toxin activity"/>
    <property type="evidence" value="ECO:0007669"/>
    <property type="project" value="UniProtKB-KW"/>
</dbReference>
<name>A0A450SQE6_9GAMM</name>
<evidence type="ECO:0000256" key="3">
    <source>
        <dbReference type="ARBA" id="ARBA00022722"/>
    </source>
</evidence>
<accession>A0A450SQE6</accession>
<gene>
    <name evidence="8" type="primary">vapC</name>
    <name evidence="11" type="ORF">BECKDK2373B_GA0170837_10744</name>
    <name evidence="10" type="ORF">BECKDK2373C_GA0170839_105234</name>
</gene>
<comment type="cofactor">
    <cofactor evidence="1 8">
        <name>Mg(2+)</name>
        <dbReference type="ChEBI" id="CHEBI:18420"/>
    </cofactor>
</comment>
<keyword evidence="5 8" id="KW-0378">Hydrolase</keyword>
<dbReference type="GO" id="GO:0004540">
    <property type="term" value="F:RNA nuclease activity"/>
    <property type="evidence" value="ECO:0007669"/>
    <property type="project" value="InterPro"/>
</dbReference>
<dbReference type="EMBL" id="CAADEY010000052">
    <property type="protein sequence ID" value="VFJ56229.1"/>
    <property type="molecule type" value="Genomic_DNA"/>
</dbReference>
<reference evidence="10" key="1">
    <citation type="submission" date="2019-02" db="EMBL/GenBank/DDBJ databases">
        <authorList>
            <person name="Gruber-Vodicka R. H."/>
            <person name="Seah K. B. B."/>
        </authorList>
    </citation>
    <scope>NUCLEOTIDE SEQUENCE</scope>
    <source>
        <strain evidence="10">BECK_DK161</strain>
        <strain evidence="11">BECK_DK47</strain>
    </source>
</reference>
<dbReference type="Pfam" id="PF01850">
    <property type="entry name" value="PIN"/>
    <property type="match status" value="1"/>
</dbReference>
<dbReference type="PANTHER" id="PTHR33653">
    <property type="entry name" value="RIBONUCLEASE VAPC2"/>
    <property type="match status" value="1"/>
</dbReference>
<dbReference type="AlphaFoldDB" id="A0A450SQE6"/>
<dbReference type="EMBL" id="CAADEX010000074">
    <property type="protein sequence ID" value="VFJ58465.1"/>
    <property type="molecule type" value="Genomic_DNA"/>
</dbReference>
<dbReference type="PANTHER" id="PTHR33653:SF1">
    <property type="entry name" value="RIBONUCLEASE VAPC2"/>
    <property type="match status" value="1"/>
</dbReference>
<dbReference type="EC" id="3.1.-.-" evidence="8"/>
<keyword evidence="6 8" id="KW-0460">Magnesium</keyword>
<dbReference type="InterPro" id="IPR002716">
    <property type="entry name" value="PIN_dom"/>
</dbReference>
<feature type="binding site" evidence="8">
    <location>
        <position position="5"/>
    </location>
    <ligand>
        <name>Mg(2+)</name>
        <dbReference type="ChEBI" id="CHEBI:18420"/>
    </ligand>
</feature>
<evidence type="ECO:0000256" key="4">
    <source>
        <dbReference type="ARBA" id="ARBA00022723"/>
    </source>
</evidence>
<keyword evidence="4 8" id="KW-0479">Metal-binding</keyword>
<keyword evidence="3 8" id="KW-0540">Nuclease</keyword>
<sequence>MIILDTNVLSALMRPQPEPVVLGWLDRQPNSSVWITAVTFFEIRFGLAKLPAGKRRESLQAHFSRLLREDLEYRVLVFDDAAADQAATLAANRQKAGRPGDTRDTFIAGIALARKATLATGNTRHFHDLAIPLINPWDAG</sequence>
<evidence type="ECO:0000313" key="11">
    <source>
        <dbReference type="EMBL" id="VFJ58465.1"/>
    </source>
</evidence>
<dbReference type="SUPFAM" id="SSF88723">
    <property type="entry name" value="PIN domain-like"/>
    <property type="match status" value="1"/>
</dbReference>
<keyword evidence="8" id="KW-0800">Toxin</keyword>
<organism evidence="10">
    <name type="scientific">Candidatus Kentrum sp. DK</name>
    <dbReference type="NCBI Taxonomy" id="2126562"/>
    <lineage>
        <taxon>Bacteria</taxon>
        <taxon>Pseudomonadati</taxon>
        <taxon>Pseudomonadota</taxon>
        <taxon>Gammaproteobacteria</taxon>
        <taxon>Candidatus Kentrum</taxon>
    </lineage>
</organism>
<comment type="similarity">
    <text evidence="7 8">Belongs to the PINc/VapC protein family.</text>
</comment>
<evidence type="ECO:0000256" key="5">
    <source>
        <dbReference type="ARBA" id="ARBA00022801"/>
    </source>
</evidence>
<feature type="binding site" evidence="8">
    <location>
        <position position="104"/>
    </location>
    <ligand>
        <name>Mg(2+)</name>
        <dbReference type="ChEBI" id="CHEBI:18420"/>
    </ligand>
</feature>
<dbReference type="HAMAP" id="MF_00265">
    <property type="entry name" value="VapC_Nob1"/>
    <property type="match status" value="1"/>
</dbReference>
<dbReference type="Gene3D" id="3.40.50.1010">
    <property type="entry name" value="5'-nuclease"/>
    <property type="match status" value="1"/>
</dbReference>
<evidence type="ECO:0000259" key="9">
    <source>
        <dbReference type="Pfam" id="PF01850"/>
    </source>
</evidence>
<dbReference type="InterPro" id="IPR050556">
    <property type="entry name" value="Type_II_TA_system_RNase"/>
</dbReference>
<evidence type="ECO:0000256" key="7">
    <source>
        <dbReference type="ARBA" id="ARBA00038093"/>
    </source>
</evidence>
<evidence type="ECO:0000256" key="8">
    <source>
        <dbReference type="HAMAP-Rule" id="MF_00265"/>
    </source>
</evidence>
<evidence type="ECO:0000313" key="10">
    <source>
        <dbReference type="EMBL" id="VFJ56229.1"/>
    </source>
</evidence>
<evidence type="ECO:0000256" key="6">
    <source>
        <dbReference type="ARBA" id="ARBA00022842"/>
    </source>
</evidence>
<evidence type="ECO:0000256" key="2">
    <source>
        <dbReference type="ARBA" id="ARBA00022649"/>
    </source>
</evidence>